<organism evidence="2 3">
    <name type="scientific">Zingiber officinale</name>
    <name type="common">Ginger</name>
    <name type="synonym">Amomum zingiber</name>
    <dbReference type="NCBI Taxonomy" id="94328"/>
    <lineage>
        <taxon>Eukaryota</taxon>
        <taxon>Viridiplantae</taxon>
        <taxon>Streptophyta</taxon>
        <taxon>Embryophyta</taxon>
        <taxon>Tracheophyta</taxon>
        <taxon>Spermatophyta</taxon>
        <taxon>Magnoliopsida</taxon>
        <taxon>Liliopsida</taxon>
        <taxon>Zingiberales</taxon>
        <taxon>Zingiberaceae</taxon>
        <taxon>Zingiber</taxon>
    </lineage>
</organism>
<dbReference type="AlphaFoldDB" id="A0A8J5LI11"/>
<comment type="caution">
    <text evidence="2">The sequence shown here is derived from an EMBL/GenBank/DDBJ whole genome shotgun (WGS) entry which is preliminary data.</text>
</comment>
<evidence type="ECO:0000256" key="1">
    <source>
        <dbReference type="SAM" id="Phobius"/>
    </source>
</evidence>
<name>A0A8J5LI11_ZINOF</name>
<accession>A0A8J5LI11</accession>
<protein>
    <submittedName>
        <fullName evidence="2">Uncharacterized protein</fullName>
    </submittedName>
</protein>
<dbReference type="Proteomes" id="UP000734854">
    <property type="component" value="Unassembled WGS sequence"/>
</dbReference>
<keyword evidence="1" id="KW-0472">Membrane</keyword>
<gene>
    <name evidence="2" type="ORF">ZIOFF_026525</name>
</gene>
<reference evidence="2 3" key="1">
    <citation type="submission" date="2020-08" db="EMBL/GenBank/DDBJ databases">
        <title>Plant Genome Project.</title>
        <authorList>
            <person name="Zhang R.-G."/>
        </authorList>
    </citation>
    <scope>NUCLEOTIDE SEQUENCE [LARGE SCALE GENOMIC DNA]</scope>
    <source>
        <tissue evidence="2">Rhizome</tissue>
    </source>
</reference>
<keyword evidence="1" id="KW-1133">Transmembrane helix</keyword>
<keyword evidence="1" id="KW-0812">Transmembrane</keyword>
<proteinExistence type="predicted"/>
<keyword evidence="3" id="KW-1185">Reference proteome</keyword>
<evidence type="ECO:0000313" key="2">
    <source>
        <dbReference type="EMBL" id="KAG6516077.1"/>
    </source>
</evidence>
<feature type="transmembrane region" description="Helical" evidence="1">
    <location>
        <begin position="69"/>
        <end position="89"/>
    </location>
</feature>
<dbReference type="EMBL" id="JACMSC010000007">
    <property type="protein sequence ID" value="KAG6516077.1"/>
    <property type="molecule type" value="Genomic_DNA"/>
</dbReference>
<evidence type="ECO:0000313" key="3">
    <source>
        <dbReference type="Proteomes" id="UP000734854"/>
    </source>
</evidence>
<sequence length="231" mass="25262">MAPTTSATVGKAITFIPNGTTVEEGGYFTIYVSEGRTGRIVSGLIDCPGHDLREHDRVGEFLDCTNASMAWGALLLLTFFLACLIVVRLDVVVPIRIDRTVITSNHNFLDGLETYDTVTFDEHVWGSVHRLGHDLREHSRVAKTQVMVMRNNANLSIFYQAMKVVTTQGCTLYNGSTGFSIHNITDAEASCGELLSEDLPRAAMEGVLEDGVHAVTRREDGGGNSVDDVER</sequence>